<sequence>MRTGWVAGLALLLLTLPQAEAQYFRFGKNRVHYHTPTWYYIQSRHFDIYYYEGGYELATFTAEAAEAAYAELVSLLQYELSQRIAILVYPSHNAFSVTNAVDLPDYSEGIGGVTELFKNRIAVPFMGDYRDYRRVVHHELVHAVLNDMFYGGSLQAILQNNLQLVLPLWFNEGLAEYAALGWDAQSDMYVREAILNDRLAPIPYLSGYFAYRGGQSVWDYIATQYGREKIAEILQRVRLTHSVETGFRQATGLSLAELSERWQQALREIYYPELTAREQLDDIGRPLLTARNAGYYNTSPALTPQGDRLAFITTRNGLFDVYLASATDGKILRRLVAGQTSPDFESLRILTPGLSWSPDGRFLALAVKSGPSDAIAILDVETGRKTHHRIPGVEQILSLAWSPDGRRIAFSATSKAQSDIYVLDLHTGQVINYTNDVFSDHEPAWRPDGKALVFHSDRGDQLTPGQQPSNPHALMAQVERGYDLYLLHLDPVRLERLTHHERWDERSGRFGSDPNRLLFISDRNGIPNLYEKDLRTGAERPLTDLVVGIQQLSLSADGRKAAVVSLREGIPSIYLIKDPFERKGERDTLAPTVWAQRKLRQATPPAPALAVASATLRQRNPFLRAANTPLPTFPLPAQETLMATTDQHASGNAASATDSLTAYSLSRVDFRNYVFSSAFDEASHRHRGYRTVTDPFTPENNRDENGRYQPRRYRLYFTPDLVYGAAGYDMLYGVQSVTEILFSDMLGNHRFWVATNLLVDLRNSDYVIAYSYLPRRTDWTVAVYHIARLLPDYTLRTLYRYRHYGLNLEASYPFNKFERFDLDVALMGVNQTDIGNPERPPLTRSLLYPAITYTRDVSVPGLLAPIGGHRLAVQLSGSPGNLVAGRQIQFLTLLADARTYTSFGRGLYSLAVRLAGGASFGPTPQLFYSAGVQNWINRHFDSFPIEDLTDFVFATPVLPLRATAINTLNGPYFGLLNAEFRFPLIAALLPGPLPVLPLYNLQGTAFLDVGTVWGSPSNRRLTFFRRTTEGQQVLDDLRVATGIGLRTILLGFPLRFDFAWPFDGRRFGNRHFYLSVGLDF</sequence>
<evidence type="ECO:0000256" key="3">
    <source>
        <dbReference type="ARBA" id="ARBA00023136"/>
    </source>
</evidence>
<dbReference type="Pfam" id="PF13485">
    <property type="entry name" value="Peptidase_MA_2"/>
    <property type="match status" value="1"/>
</dbReference>
<keyword evidence="4" id="KW-0732">Signal</keyword>
<evidence type="ECO:0000259" key="5">
    <source>
        <dbReference type="Pfam" id="PF01103"/>
    </source>
</evidence>
<comment type="caution">
    <text evidence="7">The sequence shown here is derived from an EMBL/GenBank/DDBJ whole genome shotgun (WGS) entry which is preliminary data.</text>
</comment>
<dbReference type="InterPro" id="IPR011042">
    <property type="entry name" value="6-blade_b-propeller_TolB-like"/>
</dbReference>
<dbReference type="GO" id="GO:0019867">
    <property type="term" value="C:outer membrane"/>
    <property type="evidence" value="ECO:0007669"/>
    <property type="project" value="InterPro"/>
</dbReference>
<dbReference type="Pfam" id="PF01103">
    <property type="entry name" value="Omp85"/>
    <property type="match status" value="1"/>
</dbReference>
<keyword evidence="3" id="KW-0472">Membrane</keyword>
<dbReference type="Gene3D" id="2.40.160.50">
    <property type="entry name" value="membrane protein fhac: a member of the omp85/tpsb transporter family"/>
    <property type="match status" value="1"/>
</dbReference>
<comment type="similarity">
    <text evidence="2">Belongs to the TolB family.</text>
</comment>
<reference evidence="7" key="1">
    <citation type="journal article" date="2020" name="mSystems">
        <title>Genome- and Community-Level Interaction Insights into Carbon Utilization and Element Cycling Functions of Hydrothermarchaeota in Hydrothermal Sediment.</title>
        <authorList>
            <person name="Zhou Z."/>
            <person name="Liu Y."/>
            <person name="Xu W."/>
            <person name="Pan J."/>
            <person name="Luo Z.H."/>
            <person name="Li M."/>
        </authorList>
    </citation>
    <scope>NUCLEOTIDE SEQUENCE [LARGE SCALE GENOMIC DNA]</scope>
    <source>
        <strain evidence="7">SpSt-143</strain>
    </source>
</reference>
<dbReference type="InterPro" id="IPR011659">
    <property type="entry name" value="WD40"/>
</dbReference>
<dbReference type="Gene3D" id="2.120.10.30">
    <property type="entry name" value="TolB, C-terminal domain"/>
    <property type="match status" value="3"/>
</dbReference>
<evidence type="ECO:0000313" key="7">
    <source>
        <dbReference type="EMBL" id="HER95570.1"/>
    </source>
</evidence>
<feature type="domain" description="Peptidase MA-like" evidence="6">
    <location>
        <begin position="65"/>
        <end position="266"/>
    </location>
</feature>
<feature type="domain" description="Bacterial surface antigen (D15)" evidence="5">
    <location>
        <begin position="992"/>
        <end position="1080"/>
    </location>
</feature>
<evidence type="ECO:0000256" key="4">
    <source>
        <dbReference type="SAM" id="SignalP"/>
    </source>
</evidence>
<dbReference type="SUPFAM" id="SSF82171">
    <property type="entry name" value="DPP6 N-terminal domain-like"/>
    <property type="match status" value="1"/>
</dbReference>
<dbReference type="InterPro" id="IPR000184">
    <property type="entry name" value="Bac_surfAg_D15"/>
</dbReference>
<protein>
    <submittedName>
        <fullName evidence="7">Peptidase S9</fullName>
    </submittedName>
</protein>
<dbReference type="Pfam" id="PF07676">
    <property type="entry name" value="PD40"/>
    <property type="match status" value="3"/>
</dbReference>
<feature type="chain" id="PRO_5030774719" evidence="4">
    <location>
        <begin position="22"/>
        <end position="1080"/>
    </location>
</feature>
<proteinExistence type="inferred from homology"/>
<dbReference type="InterPro" id="IPR039568">
    <property type="entry name" value="Peptidase_MA-like_dom"/>
</dbReference>
<feature type="signal peptide" evidence="4">
    <location>
        <begin position="1"/>
        <end position="21"/>
    </location>
</feature>
<evidence type="ECO:0000256" key="1">
    <source>
        <dbReference type="ARBA" id="ARBA00004370"/>
    </source>
</evidence>
<dbReference type="PANTHER" id="PTHR36842">
    <property type="entry name" value="PROTEIN TOLB HOMOLOG"/>
    <property type="match status" value="1"/>
</dbReference>
<comment type="subcellular location">
    <subcellularLocation>
        <location evidence="1">Membrane</location>
    </subcellularLocation>
</comment>
<name>A0A7V2F6R2_RHOMR</name>
<evidence type="ECO:0000256" key="2">
    <source>
        <dbReference type="ARBA" id="ARBA00009820"/>
    </source>
</evidence>
<dbReference type="AlphaFoldDB" id="A0A7V2F6R2"/>
<gene>
    <name evidence="7" type="ORF">ENO59_03510</name>
</gene>
<organism evidence="7">
    <name type="scientific">Rhodothermus marinus</name>
    <name type="common">Rhodothermus obamensis</name>
    <dbReference type="NCBI Taxonomy" id="29549"/>
    <lineage>
        <taxon>Bacteria</taxon>
        <taxon>Pseudomonadati</taxon>
        <taxon>Rhodothermota</taxon>
        <taxon>Rhodothermia</taxon>
        <taxon>Rhodothermales</taxon>
        <taxon>Rhodothermaceae</taxon>
        <taxon>Rhodothermus</taxon>
    </lineage>
</organism>
<accession>A0A7V2F6R2</accession>
<dbReference type="EMBL" id="DSGB01000004">
    <property type="protein sequence ID" value="HER95570.1"/>
    <property type="molecule type" value="Genomic_DNA"/>
</dbReference>
<evidence type="ECO:0000259" key="6">
    <source>
        <dbReference type="Pfam" id="PF13485"/>
    </source>
</evidence>